<feature type="compositionally biased region" description="Pro residues" evidence="1">
    <location>
        <begin position="221"/>
        <end position="234"/>
    </location>
</feature>
<reference evidence="2" key="1">
    <citation type="journal article" date="2021" name="Genome Biol. Evol.">
        <title>The assembled and annotated genome of the fairy-ring fungus Marasmius oreades.</title>
        <authorList>
            <person name="Hiltunen M."/>
            <person name="Ament-Velasquez S.L."/>
            <person name="Johannesson H."/>
        </authorList>
    </citation>
    <scope>NUCLEOTIDE SEQUENCE</scope>
    <source>
        <strain evidence="2">03SP1</strain>
    </source>
</reference>
<feature type="compositionally biased region" description="Polar residues" evidence="1">
    <location>
        <begin position="11"/>
        <end position="22"/>
    </location>
</feature>
<feature type="compositionally biased region" description="Low complexity" evidence="1">
    <location>
        <begin position="109"/>
        <end position="143"/>
    </location>
</feature>
<evidence type="ECO:0000256" key="1">
    <source>
        <dbReference type="SAM" id="MobiDB-lite"/>
    </source>
</evidence>
<protein>
    <submittedName>
        <fullName evidence="2">Uncharacterized protein</fullName>
    </submittedName>
</protein>
<dbReference type="Proteomes" id="UP001049176">
    <property type="component" value="Chromosome 1"/>
</dbReference>
<feature type="compositionally biased region" description="Polar residues" evidence="1">
    <location>
        <begin position="45"/>
        <end position="57"/>
    </location>
</feature>
<accession>A0A9P8AEG6</accession>
<evidence type="ECO:0000313" key="2">
    <source>
        <dbReference type="EMBL" id="KAG7098488.1"/>
    </source>
</evidence>
<organism evidence="2 3">
    <name type="scientific">Marasmius oreades</name>
    <name type="common">fairy-ring Marasmius</name>
    <dbReference type="NCBI Taxonomy" id="181124"/>
    <lineage>
        <taxon>Eukaryota</taxon>
        <taxon>Fungi</taxon>
        <taxon>Dikarya</taxon>
        <taxon>Basidiomycota</taxon>
        <taxon>Agaricomycotina</taxon>
        <taxon>Agaricomycetes</taxon>
        <taxon>Agaricomycetidae</taxon>
        <taxon>Agaricales</taxon>
        <taxon>Marasmiineae</taxon>
        <taxon>Marasmiaceae</taxon>
        <taxon>Marasmius</taxon>
    </lineage>
</organism>
<proteinExistence type="predicted"/>
<dbReference type="AlphaFoldDB" id="A0A9P8AEG6"/>
<dbReference type="OrthoDB" id="2576334at2759"/>
<evidence type="ECO:0000313" key="3">
    <source>
        <dbReference type="Proteomes" id="UP001049176"/>
    </source>
</evidence>
<sequence>MSVRFGEDQVISPTNRQENTSGVVKPLPKPPQASFRLTPLAPLVQSGSSPPGSSAIDSPSFLDFDNAGSSNASRRTSNEHASSRGSRPQSTSFFSRPVGARSRWSTTTPSSHNQQESISSPSSQLSADLSSPSYSFPFPTSLPASPHHPEGHKPSPPIFPGVVPGAENNGSSRAEIHLSELNPISPVESVPMSISDLHFRQSESDDISENGFPRRLGFHLPPHPPLPAIPPTPTQPVTNTSGADPPASAPMSRGSLPLLFDSPTPVAPVTTRQTRTHTRSLSNDLLNSQSRRPLGPRVRDSHH</sequence>
<dbReference type="KEGG" id="more:E1B28_000432"/>
<name>A0A9P8AEG6_9AGAR</name>
<dbReference type="RefSeq" id="XP_043014958.1">
    <property type="nucleotide sequence ID" value="XM_043146258.1"/>
</dbReference>
<comment type="caution">
    <text evidence="2">The sequence shown here is derived from an EMBL/GenBank/DDBJ whole genome shotgun (WGS) entry which is preliminary data.</text>
</comment>
<feature type="compositionally biased region" description="Polar residues" evidence="1">
    <location>
        <begin position="279"/>
        <end position="291"/>
    </location>
</feature>
<dbReference type="GeneID" id="66069508"/>
<dbReference type="EMBL" id="CM032181">
    <property type="protein sequence ID" value="KAG7098488.1"/>
    <property type="molecule type" value="Genomic_DNA"/>
</dbReference>
<gene>
    <name evidence="2" type="ORF">E1B28_000432</name>
</gene>
<feature type="compositionally biased region" description="Polar residues" evidence="1">
    <location>
        <begin position="83"/>
        <end position="94"/>
    </location>
</feature>
<keyword evidence="3" id="KW-1185">Reference proteome</keyword>
<feature type="region of interest" description="Disordered" evidence="1">
    <location>
        <begin position="1"/>
        <end position="303"/>
    </location>
</feature>